<gene>
    <name evidence="2" type="ORF">THASP1DRAFT_26632</name>
</gene>
<proteinExistence type="predicted"/>
<evidence type="ECO:0000313" key="3">
    <source>
        <dbReference type="Proteomes" id="UP000271241"/>
    </source>
</evidence>
<feature type="region of interest" description="Disordered" evidence="1">
    <location>
        <begin position="19"/>
        <end position="70"/>
    </location>
</feature>
<keyword evidence="3" id="KW-1185">Reference proteome</keyword>
<feature type="non-terminal residue" evidence="2">
    <location>
        <position position="132"/>
    </location>
</feature>
<dbReference type="AlphaFoldDB" id="A0A4P9XGN9"/>
<dbReference type="EMBL" id="KZ993455">
    <property type="protein sequence ID" value="RKP04787.1"/>
    <property type="molecule type" value="Genomic_DNA"/>
</dbReference>
<reference evidence="3" key="1">
    <citation type="journal article" date="2018" name="Nat. Microbiol.">
        <title>Leveraging single-cell genomics to expand the fungal tree of life.</title>
        <authorList>
            <person name="Ahrendt S.R."/>
            <person name="Quandt C.A."/>
            <person name="Ciobanu D."/>
            <person name="Clum A."/>
            <person name="Salamov A."/>
            <person name="Andreopoulos B."/>
            <person name="Cheng J.F."/>
            <person name="Woyke T."/>
            <person name="Pelin A."/>
            <person name="Henrissat B."/>
            <person name="Reynolds N.K."/>
            <person name="Benny G.L."/>
            <person name="Smith M.E."/>
            <person name="James T.Y."/>
            <person name="Grigoriev I.V."/>
        </authorList>
    </citation>
    <scope>NUCLEOTIDE SEQUENCE [LARGE SCALE GENOMIC DNA]</scope>
    <source>
        <strain evidence="3">RSA 1356</strain>
    </source>
</reference>
<evidence type="ECO:0000256" key="1">
    <source>
        <dbReference type="SAM" id="MobiDB-lite"/>
    </source>
</evidence>
<accession>A0A4P9XGN9</accession>
<feature type="compositionally biased region" description="Low complexity" evidence="1">
    <location>
        <begin position="30"/>
        <end position="46"/>
    </location>
</feature>
<protein>
    <submittedName>
        <fullName evidence="2">Uncharacterized protein</fullName>
    </submittedName>
</protein>
<name>A0A4P9XGN9_9FUNG</name>
<organism evidence="2 3">
    <name type="scientific">Thamnocephalis sphaerospora</name>
    <dbReference type="NCBI Taxonomy" id="78915"/>
    <lineage>
        <taxon>Eukaryota</taxon>
        <taxon>Fungi</taxon>
        <taxon>Fungi incertae sedis</taxon>
        <taxon>Zoopagomycota</taxon>
        <taxon>Zoopagomycotina</taxon>
        <taxon>Zoopagomycetes</taxon>
        <taxon>Zoopagales</taxon>
        <taxon>Sigmoideomycetaceae</taxon>
        <taxon>Thamnocephalis</taxon>
    </lineage>
</organism>
<sequence>MAERRVSPLPRISMARMLRRHKASKVKAPSLAADTTTPLSATTLATPPRPLSTPSPALSAPISPPVLPPSPVAADLAAATSSMASLAPAHGAPKKRAAWRAPFRKCLAACRAPFARRSAKETEAPLPAASLQ</sequence>
<dbReference type="Proteomes" id="UP000271241">
    <property type="component" value="Unassembled WGS sequence"/>
</dbReference>
<evidence type="ECO:0000313" key="2">
    <source>
        <dbReference type="EMBL" id="RKP04787.1"/>
    </source>
</evidence>